<evidence type="ECO:0000313" key="3">
    <source>
        <dbReference type="Proteomes" id="UP000022082"/>
    </source>
</evidence>
<proteinExistence type="predicted"/>
<dbReference type="Proteomes" id="UP000022082">
    <property type="component" value="Unassembled WGS sequence"/>
</dbReference>
<dbReference type="Pfam" id="PF15560">
    <property type="entry name" value="Imm12"/>
    <property type="match status" value="1"/>
</dbReference>
<dbReference type="InterPro" id="IPR029088">
    <property type="entry name" value="Imm12"/>
</dbReference>
<dbReference type="EMBL" id="JGDJ01000081">
    <property type="protein sequence ID" value="EXZ31090.1"/>
    <property type="molecule type" value="Genomic_DNA"/>
</dbReference>
<organism evidence="2 3">
    <name type="scientific">Bacteroides fragilis str. S36L11</name>
    <dbReference type="NCBI Taxonomy" id="1339327"/>
    <lineage>
        <taxon>Bacteria</taxon>
        <taxon>Pseudomonadati</taxon>
        <taxon>Bacteroidota</taxon>
        <taxon>Bacteroidia</taxon>
        <taxon>Bacteroidales</taxon>
        <taxon>Bacteroidaceae</taxon>
        <taxon>Bacteroides</taxon>
    </lineage>
</organism>
<protein>
    <recommendedName>
        <fullName evidence="1">Immunity protein 12 domain-containing protein</fullName>
    </recommendedName>
</protein>
<dbReference type="AlphaFoldDB" id="A0A015XAG6"/>
<name>A0A015XAG6_BACFG</name>
<sequence>MEFTLNIVYGGELNASKALSPFVRNMRKIIKDTFTSFENEAVTMFKVTLFFDGDISSYYNGTGIYQPRYYNVKKEYVVSFCIDRTQWTGNKEKDLNYFIFTITSLMIKNGDLILNKLAKYKYAFDINSYKHCVDICSKKMNDIVNEI</sequence>
<dbReference type="GeneID" id="59807936"/>
<evidence type="ECO:0000313" key="2">
    <source>
        <dbReference type="EMBL" id="EXZ31090.1"/>
    </source>
</evidence>
<evidence type="ECO:0000259" key="1">
    <source>
        <dbReference type="Pfam" id="PF15560"/>
    </source>
</evidence>
<accession>A0A015XAG6</accession>
<dbReference type="RefSeq" id="WP_005787127.1">
    <property type="nucleotide sequence ID" value="NZ_JGDJ01000081.1"/>
</dbReference>
<dbReference type="PATRIC" id="fig|1339327.3.peg.395"/>
<gene>
    <name evidence="2" type="ORF">M136_5149</name>
</gene>
<reference evidence="2 3" key="1">
    <citation type="submission" date="2014-02" db="EMBL/GenBank/DDBJ databases">
        <authorList>
            <person name="Sears C."/>
            <person name="Carroll K."/>
            <person name="Sack B.R."/>
            <person name="Qadri F."/>
            <person name="Myers L.L."/>
            <person name="Chung G.-T."/>
            <person name="Escheverria P."/>
            <person name="Fraser C.M."/>
            <person name="Sadzewicz L."/>
            <person name="Shefchek K.A."/>
            <person name="Tallon L."/>
            <person name="Das S.P."/>
            <person name="Daugherty S."/>
            <person name="Mongodin E.F."/>
        </authorList>
    </citation>
    <scope>NUCLEOTIDE SEQUENCE [LARGE SCALE GENOMIC DNA]</scope>
    <source>
        <strain evidence="2 3">S36L11</strain>
    </source>
</reference>
<comment type="caution">
    <text evidence="2">The sequence shown here is derived from an EMBL/GenBank/DDBJ whole genome shotgun (WGS) entry which is preliminary data.</text>
</comment>
<feature type="domain" description="Immunity protein 12" evidence="1">
    <location>
        <begin position="1"/>
        <end position="133"/>
    </location>
</feature>